<dbReference type="NCBIfam" id="TIGR00282">
    <property type="entry name" value="TIGR00282 family metallophosphoesterase"/>
    <property type="match status" value="1"/>
</dbReference>
<dbReference type="SUPFAM" id="SSF56300">
    <property type="entry name" value="Metallo-dependent phosphatases"/>
    <property type="match status" value="1"/>
</dbReference>
<comment type="caution">
    <text evidence="7">The sequence shown here is derived from an EMBL/GenBank/DDBJ whole genome shotgun (WGS) entry which is preliminary data.</text>
</comment>
<sequence>MKQKYNPDIIIANGENAAGGRGLTQAVAHELFEAGIHGLTLGNHAWDQREIFDFIDEEPRIIRPANYPKGTPGRGYTVISANGKELVIVNLQGRTYLPPLEDPFRLMDLLLEEEIKKKHKCILVDFHAEATSEKIALGWYLDGRVSVVLGTHTHVQTHDERILPNGTAYVTDVGMVGSYEGILGMQKQPILQKFLTQLPVRFTVDEGKWQFHGVYIEIDEASGKAQAIKLIRQYEDELMFESY</sequence>
<proteinExistence type="inferred from homology"/>
<organism evidence="7 8">
    <name type="scientific">Insulibacter thermoxylanivorax</name>
    <dbReference type="NCBI Taxonomy" id="2749268"/>
    <lineage>
        <taxon>Bacteria</taxon>
        <taxon>Bacillati</taxon>
        <taxon>Bacillota</taxon>
        <taxon>Bacilli</taxon>
        <taxon>Bacillales</taxon>
        <taxon>Paenibacillaceae</taxon>
        <taxon>Insulibacter</taxon>
    </lineage>
</organism>
<evidence type="ECO:0000256" key="6">
    <source>
        <dbReference type="PIRSR" id="PIRSR004789-50"/>
    </source>
</evidence>
<protein>
    <recommendedName>
        <fullName evidence="9">Metallophosphoesterase</fullName>
    </recommendedName>
</protein>
<gene>
    <name evidence="7" type="primary">ymdB</name>
    <name evidence="7" type="ORF">PRECH8_09460</name>
</gene>
<evidence type="ECO:0008006" key="9">
    <source>
        <dbReference type="Google" id="ProtNLM"/>
    </source>
</evidence>
<comment type="similarity">
    <text evidence="5">Belongs to the YmdB-like family.</text>
</comment>
<dbReference type="CDD" id="cd07382">
    <property type="entry name" value="MPP_DR1281"/>
    <property type="match status" value="1"/>
</dbReference>
<evidence type="ECO:0000256" key="5">
    <source>
        <dbReference type="ARBA" id="ARBA00061401"/>
    </source>
</evidence>
<dbReference type="Proteomes" id="UP000654993">
    <property type="component" value="Unassembled WGS sequence"/>
</dbReference>
<evidence type="ECO:0000313" key="8">
    <source>
        <dbReference type="Proteomes" id="UP000654993"/>
    </source>
</evidence>
<dbReference type="FunFam" id="3.60.21.10:FF:000016">
    <property type="entry name" value="Putative metallophosphoesterase"/>
    <property type="match status" value="1"/>
</dbReference>
<feature type="active site" description="Proton donor" evidence="6">
    <location>
        <position position="44"/>
    </location>
</feature>
<dbReference type="PANTHER" id="PTHR36303:SF1">
    <property type="entry name" value="2',3'-CYCLIC-NUCLEOTIDE 2'-PHOSPHODIESTERASE"/>
    <property type="match status" value="1"/>
</dbReference>
<evidence type="ECO:0000256" key="2">
    <source>
        <dbReference type="ARBA" id="ARBA00022723"/>
    </source>
</evidence>
<keyword evidence="2" id="KW-0479">Metal-binding</keyword>
<evidence type="ECO:0000256" key="1">
    <source>
        <dbReference type="ARBA" id="ARBA00001965"/>
    </source>
</evidence>
<dbReference type="InterPro" id="IPR029052">
    <property type="entry name" value="Metallo-depent_PP-like"/>
</dbReference>
<keyword evidence="4" id="KW-0408">Iron</keyword>
<evidence type="ECO:0000313" key="7">
    <source>
        <dbReference type="EMBL" id="GFR37650.1"/>
    </source>
</evidence>
<dbReference type="GO" id="GO:0004113">
    <property type="term" value="F:2',3'-cyclic-nucleotide 3'-phosphodiesterase activity"/>
    <property type="evidence" value="ECO:0007669"/>
    <property type="project" value="TreeGrafter"/>
</dbReference>
<dbReference type="PANTHER" id="PTHR36303">
    <property type="entry name" value="2',3'-CYCLIC-NUCLEOTIDE 2'-PHOSPHODIESTERASE"/>
    <property type="match status" value="1"/>
</dbReference>
<dbReference type="PIRSF" id="PIRSF004789">
    <property type="entry name" value="DR1281"/>
    <property type="match status" value="1"/>
</dbReference>
<dbReference type="Gene3D" id="3.60.21.10">
    <property type="match status" value="1"/>
</dbReference>
<keyword evidence="8" id="KW-1185">Reference proteome</keyword>
<reference evidence="7" key="2">
    <citation type="journal article" date="2021" name="Data Brief">
        <title>Draft genome sequence data of the facultative, thermophilic, xylanolytic bacterium Paenibacillus sp. strain DA-C8.</title>
        <authorList>
            <person name="Chhe C."/>
            <person name="Uke A."/>
            <person name="Baramee S."/>
            <person name="Ungkulpasvich U."/>
            <person name="Tachaapaikoon C."/>
            <person name="Pason P."/>
            <person name="Waeonukul R."/>
            <person name="Ratanakhanokchai K."/>
            <person name="Kosugi A."/>
        </authorList>
    </citation>
    <scope>NUCLEOTIDE SEQUENCE</scope>
    <source>
        <strain evidence="7">DA-C8</strain>
    </source>
</reference>
<accession>A0A916QBN2</accession>
<dbReference type="GO" id="GO:0046872">
    <property type="term" value="F:metal ion binding"/>
    <property type="evidence" value="ECO:0007669"/>
    <property type="project" value="UniProtKB-KW"/>
</dbReference>
<comment type="cofactor">
    <cofactor evidence="1">
        <name>Fe(3+)</name>
        <dbReference type="ChEBI" id="CHEBI:29034"/>
    </cofactor>
</comment>
<dbReference type="Pfam" id="PF13277">
    <property type="entry name" value="YmdB"/>
    <property type="match status" value="1"/>
</dbReference>
<evidence type="ECO:0000256" key="3">
    <source>
        <dbReference type="ARBA" id="ARBA00022801"/>
    </source>
</evidence>
<keyword evidence="3" id="KW-0378">Hydrolase</keyword>
<reference evidence="7" key="1">
    <citation type="submission" date="2020-08" db="EMBL/GenBank/DDBJ databases">
        <authorList>
            <person name="Uke A."/>
            <person name="Chhe C."/>
            <person name="Baramee S."/>
            <person name="Kosugi A."/>
        </authorList>
    </citation>
    <scope>NUCLEOTIDE SEQUENCE</scope>
    <source>
        <strain evidence="7">DA-C8</strain>
    </source>
</reference>
<evidence type="ECO:0000256" key="4">
    <source>
        <dbReference type="ARBA" id="ARBA00023004"/>
    </source>
</evidence>
<dbReference type="AlphaFoldDB" id="A0A916QBN2"/>
<dbReference type="InterPro" id="IPR005235">
    <property type="entry name" value="YmdB-like"/>
</dbReference>
<dbReference type="EMBL" id="BMAQ01000006">
    <property type="protein sequence ID" value="GFR37650.1"/>
    <property type="molecule type" value="Genomic_DNA"/>
</dbReference>
<name>A0A916QBN2_9BACL</name>